<name>A0A1Y4LAN6_9FIRM</name>
<dbReference type="SUPFAM" id="SSF52507">
    <property type="entry name" value="Homo-oligomeric flavin-containing Cys decarboxylases, HFCD"/>
    <property type="match status" value="1"/>
</dbReference>
<comment type="function">
    <text evidence="4">Catalyzes two steps in the biosynthesis of coenzyme A. In the first step cysteine is conjugated to 4'-phosphopantothenate to form 4-phosphopantothenoylcysteine, in the latter compound is decarboxylated to form 4'-phosphopantotheine.</text>
</comment>
<evidence type="ECO:0000256" key="4">
    <source>
        <dbReference type="RuleBase" id="RU364078"/>
    </source>
</evidence>
<dbReference type="InterPro" id="IPR007085">
    <property type="entry name" value="DNA/pantothenate-metab_flavo_C"/>
</dbReference>
<dbReference type="RefSeq" id="WP_087371115.1">
    <property type="nucleotide sequence ID" value="NZ_NFKK01000003.1"/>
</dbReference>
<keyword evidence="3 4" id="KW-0288">FMN</keyword>
<feature type="domain" description="Flavoprotein" evidence="5">
    <location>
        <begin position="8"/>
        <end position="178"/>
    </location>
</feature>
<feature type="region of interest" description="Phosphopantothenoylcysteine decarboxylase" evidence="3">
    <location>
        <begin position="1"/>
        <end position="191"/>
    </location>
</feature>
<dbReference type="GO" id="GO:0004632">
    <property type="term" value="F:phosphopantothenate--cysteine ligase activity"/>
    <property type="evidence" value="ECO:0007669"/>
    <property type="project" value="UniProtKB-UniRule"/>
</dbReference>
<accession>A0A1Y4LAN6</accession>
<dbReference type="NCBIfam" id="TIGR00521">
    <property type="entry name" value="coaBC_dfp"/>
    <property type="match status" value="1"/>
</dbReference>
<sequence>MSSSLQGKNVVLCITGGIAAYKAADLTSRLRKLGAQVYIIMTESATHFITPLTLEVLSEHRVVTDMFDRTFTWEVEHISLAKRADVFVIAPATANIIGKAAHGIADDMVSTTLMATKAPMVIAPAMNTNMYENPIVQQNIALLKARGVSFVEPASGRLACGDTGKGKLADPADIAHAIETAATPHDLEGLSVLVTAGPTREAMDPVRFISNHSTGKMGYAIAQRAQMRGAKVTLVSGPVALDAPANVSVIPITSAMEMYDAVMEQLPLQDWVIKAAAVGDYRPETQANDKLKKKADEMSVALVKNPDILKEIGMQKRDNQTVCGFSMETRDLIENSRAKLEGKNCDMLVANNLKTAGAGFAHDTNVATLLYRDGSSEPLSLMQKDSLADIVLDRMLALHRKKG</sequence>
<dbReference type="SUPFAM" id="SSF102645">
    <property type="entry name" value="CoaB-like"/>
    <property type="match status" value="1"/>
</dbReference>
<feature type="active site" description="Proton donor" evidence="3">
    <location>
        <position position="160"/>
    </location>
</feature>
<dbReference type="EMBL" id="NFKK01000003">
    <property type="protein sequence ID" value="OUP53775.1"/>
    <property type="molecule type" value="Genomic_DNA"/>
</dbReference>
<dbReference type="EC" id="4.1.1.36" evidence="3"/>
<comment type="cofactor">
    <cofactor evidence="3">
        <name>FMN</name>
        <dbReference type="ChEBI" id="CHEBI:58210"/>
    </cofactor>
    <text evidence="3">Binds 1 FMN per subunit.</text>
</comment>
<evidence type="ECO:0000313" key="7">
    <source>
        <dbReference type="EMBL" id="OUP53775.1"/>
    </source>
</evidence>
<keyword evidence="1 3" id="KW-0210">Decarboxylase</keyword>
<proteinExistence type="inferred from homology"/>
<keyword evidence="3 4" id="KW-0436">Ligase</keyword>
<dbReference type="UniPathway" id="UPA00241">
    <property type="reaction ID" value="UER00353"/>
</dbReference>
<organism evidence="7 8">
    <name type="scientific">Butyricicoccus pullicaecorum</name>
    <dbReference type="NCBI Taxonomy" id="501571"/>
    <lineage>
        <taxon>Bacteria</taxon>
        <taxon>Bacillati</taxon>
        <taxon>Bacillota</taxon>
        <taxon>Clostridia</taxon>
        <taxon>Eubacteriales</taxon>
        <taxon>Butyricicoccaceae</taxon>
        <taxon>Butyricicoccus</taxon>
    </lineage>
</organism>
<dbReference type="GO" id="GO:0010181">
    <property type="term" value="F:FMN binding"/>
    <property type="evidence" value="ECO:0007669"/>
    <property type="project" value="UniProtKB-UniRule"/>
</dbReference>
<evidence type="ECO:0000256" key="2">
    <source>
        <dbReference type="ARBA" id="ARBA00023239"/>
    </source>
</evidence>
<comment type="cofactor">
    <cofactor evidence="3">
        <name>Mg(2+)</name>
        <dbReference type="ChEBI" id="CHEBI:18420"/>
    </cofactor>
</comment>
<keyword evidence="3" id="KW-0511">Multifunctional enzyme</keyword>
<feature type="binding site" evidence="3">
    <location>
        <position position="343"/>
    </location>
    <ligand>
        <name>CTP</name>
        <dbReference type="ChEBI" id="CHEBI:37563"/>
    </ligand>
</feature>
<comment type="pathway">
    <text evidence="3 4">Cofactor biosynthesis; coenzyme A biosynthesis; CoA from (R)-pantothenate: step 2/5.</text>
</comment>
<dbReference type="Gene3D" id="3.40.50.10300">
    <property type="entry name" value="CoaB-like"/>
    <property type="match status" value="1"/>
</dbReference>
<feature type="binding site" evidence="3">
    <location>
        <position position="325"/>
    </location>
    <ligand>
        <name>CTP</name>
        <dbReference type="ChEBI" id="CHEBI:37563"/>
    </ligand>
</feature>
<comment type="similarity">
    <text evidence="3 4">In the N-terminal section; belongs to the HFCD (homo-oligomeric flavin containing Cys decarboxylase) superfamily.</text>
</comment>
<comment type="similarity">
    <text evidence="3 4">In the C-terminal section; belongs to the PPC synthetase family.</text>
</comment>
<protein>
    <recommendedName>
        <fullName evidence="3">Coenzyme A biosynthesis bifunctional protein CoaBC</fullName>
    </recommendedName>
    <alternativeName>
        <fullName evidence="3">DNA/pantothenate metabolism flavoprotein</fullName>
    </alternativeName>
    <alternativeName>
        <fullName evidence="3">Phosphopantothenoylcysteine synthetase/decarboxylase</fullName>
        <shortName evidence="3">PPCS-PPCDC</shortName>
    </alternativeName>
    <domain>
        <recommendedName>
            <fullName evidence="3">Phosphopantothenoylcysteine decarboxylase</fullName>
            <shortName evidence="3">PPC decarboxylase</shortName>
            <shortName evidence="3">PPC-DC</shortName>
            <ecNumber evidence="3">4.1.1.36</ecNumber>
        </recommendedName>
        <alternativeName>
            <fullName evidence="3">CoaC</fullName>
        </alternativeName>
    </domain>
    <domain>
        <recommendedName>
            <fullName evidence="3">Phosphopantothenate--cysteine ligase</fullName>
            <ecNumber evidence="3">6.3.2.5</ecNumber>
        </recommendedName>
        <alternativeName>
            <fullName evidence="3">CoaB</fullName>
        </alternativeName>
        <alternativeName>
            <fullName evidence="3">Phosphopantothenoylcysteine synthetase</fullName>
            <shortName evidence="3">PPC synthetase</shortName>
            <shortName evidence="3">PPC-S</shortName>
        </alternativeName>
    </domain>
</protein>
<dbReference type="Proteomes" id="UP000195897">
    <property type="component" value="Unassembled WGS sequence"/>
</dbReference>
<dbReference type="HAMAP" id="MF_02225">
    <property type="entry name" value="CoaBC"/>
    <property type="match status" value="1"/>
</dbReference>
<comment type="caution">
    <text evidence="3">Lacks conserved residue(s) required for the propagation of feature annotation.</text>
</comment>
<comment type="catalytic activity">
    <reaction evidence="3 4">
        <text>N-[(R)-4-phosphopantothenoyl]-L-cysteine + H(+) = (R)-4'-phosphopantetheine + CO2</text>
        <dbReference type="Rhea" id="RHEA:16793"/>
        <dbReference type="ChEBI" id="CHEBI:15378"/>
        <dbReference type="ChEBI" id="CHEBI:16526"/>
        <dbReference type="ChEBI" id="CHEBI:59458"/>
        <dbReference type="ChEBI" id="CHEBI:61723"/>
        <dbReference type="EC" id="4.1.1.36"/>
    </reaction>
</comment>
<feature type="domain" description="DNA/pantothenate metabolism flavoprotein C-terminal" evidence="6">
    <location>
        <begin position="187"/>
        <end position="396"/>
    </location>
</feature>
<reference evidence="8" key="1">
    <citation type="submission" date="2017-04" db="EMBL/GenBank/DDBJ databases">
        <title>Function of individual gut microbiota members based on whole genome sequencing of pure cultures obtained from chicken caecum.</title>
        <authorList>
            <person name="Medvecky M."/>
            <person name="Cejkova D."/>
            <person name="Polansky O."/>
            <person name="Karasova D."/>
            <person name="Kubasova T."/>
            <person name="Cizek A."/>
            <person name="Rychlik I."/>
        </authorList>
    </citation>
    <scope>NUCLEOTIDE SEQUENCE [LARGE SCALE GENOMIC DNA]</scope>
    <source>
        <strain evidence="8">An180</strain>
    </source>
</reference>
<comment type="caution">
    <text evidence="7">The sequence shown here is derived from an EMBL/GenBank/DDBJ whole genome shotgun (WGS) entry which is preliminary data.</text>
</comment>
<comment type="catalytic activity">
    <reaction evidence="3 4">
        <text>(R)-4'-phosphopantothenate + L-cysteine + CTP = N-[(R)-4-phosphopantothenoyl]-L-cysteine + CMP + diphosphate + H(+)</text>
        <dbReference type="Rhea" id="RHEA:19397"/>
        <dbReference type="ChEBI" id="CHEBI:10986"/>
        <dbReference type="ChEBI" id="CHEBI:15378"/>
        <dbReference type="ChEBI" id="CHEBI:33019"/>
        <dbReference type="ChEBI" id="CHEBI:35235"/>
        <dbReference type="ChEBI" id="CHEBI:37563"/>
        <dbReference type="ChEBI" id="CHEBI:59458"/>
        <dbReference type="ChEBI" id="CHEBI:60377"/>
        <dbReference type="EC" id="6.3.2.5"/>
    </reaction>
</comment>
<feature type="binding site" evidence="3">
    <location>
        <begin position="306"/>
        <end position="309"/>
    </location>
    <ligand>
        <name>CTP</name>
        <dbReference type="ChEBI" id="CHEBI:37563"/>
    </ligand>
</feature>
<dbReference type="InterPro" id="IPR035929">
    <property type="entry name" value="CoaB-like_sf"/>
</dbReference>
<evidence type="ECO:0000259" key="6">
    <source>
        <dbReference type="Pfam" id="PF04127"/>
    </source>
</evidence>
<dbReference type="GO" id="GO:0015941">
    <property type="term" value="P:pantothenate catabolic process"/>
    <property type="evidence" value="ECO:0007669"/>
    <property type="project" value="InterPro"/>
</dbReference>
<feature type="binding site" evidence="3">
    <location>
        <position position="280"/>
    </location>
    <ligand>
        <name>CTP</name>
        <dbReference type="ChEBI" id="CHEBI:37563"/>
    </ligand>
</feature>
<evidence type="ECO:0000256" key="3">
    <source>
        <dbReference type="HAMAP-Rule" id="MF_02225"/>
    </source>
</evidence>
<dbReference type="InterPro" id="IPR036551">
    <property type="entry name" value="Flavin_trans-like"/>
</dbReference>
<dbReference type="GO" id="GO:0004633">
    <property type="term" value="F:phosphopantothenoylcysteine decarboxylase activity"/>
    <property type="evidence" value="ECO:0007669"/>
    <property type="project" value="UniProtKB-UniRule"/>
</dbReference>
<dbReference type="GO" id="GO:0046872">
    <property type="term" value="F:metal ion binding"/>
    <property type="evidence" value="ECO:0007669"/>
    <property type="project" value="UniProtKB-KW"/>
</dbReference>
<feature type="region of interest" description="Phosphopantothenate--cysteine ligase" evidence="3">
    <location>
        <begin position="192"/>
        <end position="403"/>
    </location>
</feature>
<dbReference type="GO" id="GO:0015937">
    <property type="term" value="P:coenzyme A biosynthetic process"/>
    <property type="evidence" value="ECO:0007669"/>
    <property type="project" value="UniProtKB-UniRule"/>
</dbReference>
<dbReference type="Pfam" id="PF04127">
    <property type="entry name" value="DFP"/>
    <property type="match status" value="1"/>
</dbReference>
<dbReference type="PANTHER" id="PTHR14359:SF6">
    <property type="entry name" value="PHOSPHOPANTOTHENOYLCYSTEINE DECARBOXYLASE"/>
    <property type="match status" value="1"/>
</dbReference>
<feature type="binding site" evidence="3">
    <location>
        <position position="290"/>
    </location>
    <ligand>
        <name>CTP</name>
        <dbReference type="ChEBI" id="CHEBI:37563"/>
    </ligand>
</feature>
<evidence type="ECO:0000313" key="8">
    <source>
        <dbReference type="Proteomes" id="UP000195897"/>
    </source>
</evidence>
<keyword evidence="2 3" id="KW-0456">Lyase</keyword>
<keyword evidence="3" id="KW-0479">Metal-binding</keyword>
<evidence type="ECO:0000256" key="1">
    <source>
        <dbReference type="ARBA" id="ARBA00022793"/>
    </source>
</evidence>
<keyword evidence="3" id="KW-0460">Magnesium</keyword>
<comment type="pathway">
    <text evidence="3 4">Cofactor biosynthesis; coenzyme A biosynthesis; CoA from (R)-pantothenate: step 3/5.</text>
</comment>
<dbReference type="EC" id="6.3.2.5" evidence="3"/>
<dbReference type="Pfam" id="PF02441">
    <property type="entry name" value="Flavoprotein"/>
    <property type="match status" value="1"/>
</dbReference>
<gene>
    <name evidence="3" type="primary">coaBC</name>
    <name evidence="7" type="ORF">B5F17_04095</name>
</gene>
<evidence type="ECO:0000259" key="5">
    <source>
        <dbReference type="Pfam" id="PF02441"/>
    </source>
</evidence>
<dbReference type="PANTHER" id="PTHR14359">
    <property type="entry name" value="HOMO-OLIGOMERIC FLAVIN CONTAINING CYS DECARBOXYLASE FAMILY"/>
    <property type="match status" value="1"/>
</dbReference>
<keyword evidence="3 4" id="KW-0285">Flavoprotein</keyword>
<dbReference type="GO" id="GO:0071513">
    <property type="term" value="C:phosphopantothenoylcysteine decarboxylase complex"/>
    <property type="evidence" value="ECO:0007669"/>
    <property type="project" value="TreeGrafter"/>
</dbReference>
<dbReference type="InterPro" id="IPR005252">
    <property type="entry name" value="CoaBC"/>
</dbReference>
<dbReference type="AlphaFoldDB" id="A0A1Y4LAN6"/>
<dbReference type="Gene3D" id="3.40.50.1950">
    <property type="entry name" value="Flavin prenyltransferase-like"/>
    <property type="match status" value="1"/>
</dbReference>
<feature type="binding site" evidence="3">
    <location>
        <position position="339"/>
    </location>
    <ligand>
        <name>CTP</name>
        <dbReference type="ChEBI" id="CHEBI:37563"/>
    </ligand>
</feature>
<dbReference type="InterPro" id="IPR003382">
    <property type="entry name" value="Flavoprotein"/>
</dbReference>
<comment type="function">
    <text evidence="3">Catalyzes two sequential steps in the biosynthesis of coenzyme A. In the first step cysteine is conjugated to 4'-phosphopantothenate to form 4-phosphopantothenoylcysteine. In the second step the latter compound is decarboxylated to form 4'-phosphopantotheine.</text>
</comment>